<gene>
    <name evidence="3" type="ORF">ISF6_0750</name>
</gene>
<evidence type="ECO:0000259" key="2">
    <source>
        <dbReference type="Pfam" id="PF00535"/>
    </source>
</evidence>
<accession>A0A0K8NY23</accession>
<feature type="region of interest" description="Disordered" evidence="1">
    <location>
        <begin position="113"/>
        <end position="134"/>
    </location>
</feature>
<evidence type="ECO:0000256" key="1">
    <source>
        <dbReference type="SAM" id="MobiDB-lite"/>
    </source>
</evidence>
<dbReference type="Gene3D" id="3.90.550.10">
    <property type="entry name" value="Spore Coat Polysaccharide Biosynthesis Protein SpsA, Chain A"/>
    <property type="match status" value="1"/>
</dbReference>
<sequence length="516" mass="56113">MPDAPPPDPVPPGDLAEADAWLRRLTAPELEALQDFCDLLLFSLPELGASRQAYVEQLADPAAGTLAKVWAGLLNGLARRAARSPEPALRRHAVRALGVARRKLAQARALLDGESEDGPEAVAPARWPGPDDDSDVDPAWAACPGLAELAALDDREFVLRGYEAVLGRGCRPSELQDRLGPLAVGGAAARVALARGLSGDRRVREAVEAGPRSGGGAEFHVMGSGRLVRVADWDARRQQLVADPAAAAPVPPPALTRWRPRRLGRPLVSVLTSVYRGGAYIEAFLDNLTGQLGFGEDIELIVVDAASPEGEAEAVARRARAHPSIRLLRCERPLGIYAAWNLALAEARGDYLTNANVDDLRREDSIAVQAAALDRWPEVDVVYQDFFYTMDPRLPYAEVAALGWRSALPDALNPEVQMGSNPPHHAPMWRARLHRDLGPFDAGFQSAGDYEFWLRCLAAGRRFRKIADPHAVYFQNPAGLSTRPGSRGHAETRRALRRHGRRLLALHETLALARFP</sequence>
<proteinExistence type="predicted"/>
<feature type="domain" description="Glycosyltransferase 2-like" evidence="2">
    <location>
        <begin position="269"/>
        <end position="393"/>
    </location>
</feature>
<comment type="caution">
    <text evidence="3">The sequence shown here is derived from an EMBL/GenBank/DDBJ whole genome shotgun (WGS) entry which is preliminary data.</text>
</comment>
<reference evidence="4" key="1">
    <citation type="submission" date="2015-07" db="EMBL/GenBank/DDBJ databases">
        <title>Discovery of a poly(ethylene terephthalate assimilation.</title>
        <authorList>
            <person name="Yoshida S."/>
            <person name="Hiraga K."/>
            <person name="Takehana T."/>
            <person name="Taniguchi I."/>
            <person name="Yamaji H."/>
            <person name="Maeda Y."/>
            <person name="Toyohara K."/>
            <person name="Miyamoto K."/>
            <person name="Kimura Y."/>
            <person name="Oda K."/>
        </authorList>
    </citation>
    <scope>NUCLEOTIDE SEQUENCE [LARGE SCALE GENOMIC DNA]</scope>
    <source>
        <strain evidence="4">NBRC 110686 / TISTR 2288 / 201-F6</strain>
    </source>
</reference>
<dbReference type="InterPro" id="IPR029044">
    <property type="entry name" value="Nucleotide-diphossugar_trans"/>
</dbReference>
<dbReference type="STRING" id="1547922.ISF6_0750"/>
<organism evidence="3 4">
    <name type="scientific">Piscinibacter sakaiensis</name>
    <name type="common">Ideonella sakaiensis</name>
    <dbReference type="NCBI Taxonomy" id="1547922"/>
    <lineage>
        <taxon>Bacteria</taxon>
        <taxon>Pseudomonadati</taxon>
        <taxon>Pseudomonadota</taxon>
        <taxon>Betaproteobacteria</taxon>
        <taxon>Burkholderiales</taxon>
        <taxon>Sphaerotilaceae</taxon>
        <taxon>Piscinibacter</taxon>
    </lineage>
</organism>
<evidence type="ECO:0000313" key="4">
    <source>
        <dbReference type="Proteomes" id="UP000037660"/>
    </source>
</evidence>
<dbReference type="Proteomes" id="UP000037660">
    <property type="component" value="Unassembled WGS sequence"/>
</dbReference>
<dbReference type="SUPFAM" id="SSF53448">
    <property type="entry name" value="Nucleotide-diphospho-sugar transferases"/>
    <property type="match status" value="1"/>
</dbReference>
<dbReference type="AlphaFoldDB" id="A0A0K8NY23"/>
<keyword evidence="4" id="KW-1185">Reference proteome</keyword>
<evidence type="ECO:0000313" key="3">
    <source>
        <dbReference type="EMBL" id="GAP35179.1"/>
    </source>
</evidence>
<dbReference type="Pfam" id="PF00535">
    <property type="entry name" value="Glycos_transf_2"/>
    <property type="match status" value="1"/>
</dbReference>
<dbReference type="PANTHER" id="PTHR43685">
    <property type="entry name" value="GLYCOSYLTRANSFERASE"/>
    <property type="match status" value="1"/>
</dbReference>
<protein>
    <recommendedName>
        <fullName evidence="2">Glycosyltransferase 2-like domain-containing protein</fullName>
    </recommendedName>
</protein>
<dbReference type="InterPro" id="IPR001173">
    <property type="entry name" value="Glyco_trans_2-like"/>
</dbReference>
<dbReference type="InterPro" id="IPR050834">
    <property type="entry name" value="Glycosyltransf_2"/>
</dbReference>
<dbReference type="EMBL" id="BBYR01000014">
    <property type="protein sequence ID" value="GAP35179.1"/>
    <property type="molecule type" value="Genomic_DNA"/>
</dbReference>
<dbReference type="RefSeq" id="WP_054019244.1">
    <property type="nucleotide sequence ID" value="NZ_BBYR01000014.1"/>
</dbReference>
<dbReference type="PANTHER" id="PTHR43685:SF2">
    <property type="entry name" value="GLYCOSYLTRANSFERASE 2-LIKE DOMAIN-CONTAINING PROTEIN"/>
    <property type="match status" value="1"/>
</dbReference>
<reference evidence="3 4" key="2">
    <citation type="journal article" date="2016" name="Science">
        <title>A bacterium that degrades and assimilates poly(ethylene terephthalate).</title>
        <authorList>
            <person name="Yoshida S."/>
            <person name="Hiraga K."/>
            <person name="Takehana T."/>
            <person name="Taniguchi I."/>
            <person name="Yamaji H."/>
            <person name="Maeda Y."/>
            <person name="Toyohara K."/>
            <person name="Miyamoto K."/>
            <person name="Kimura Y."/>
            <person name="Oda K."/>
        </authorList>
    </citation>
    <scope>NUCLEOTIDE SEQUENCE [LARGE SCALE GENOMIC DNA]</scope>
    <source>
        <strain evidence="4">NBRC 110686 / TISTR 2288 / 201-F6</strain>
    </source>
</reference>
<name>A0A0K8NY23_PISS1</name>